<dbReference type="Proteomes" id="UP000184517">
    <property type="component" value="Unassembled WGS sequence"/>
</dbReference>
<keyword evidence="2" id="KW-1185">Reference proteome</keyword>
<evidence type="ECO:0000313" key="1">
    <source>
        <dbReference type="EMBL" id="SHE93131.1"/>
    </source>
</evidence>
<dbReference type="OrthoDB" id="9795924at2"/>
<dbReference type="EMBL" id="FQVF01000004">
    <property type="protein sequence ID" value="SHE93131.1"/>
    <property type="molecule type" value="Genomic_DNA"/>
</dbReference>
<dbReference type="AlphaFoldDB" id="A0A1M4XIA4"/>
<accession>A0A1M4XIA4</accession>
<proteinExistence type="predicted"/>
<protein>
    <recommendedName>
        <fullName evidence="3">Integron cassette protein</fullName>
    </recommendedName>
</protein>
<gene>
    <name evidence="1" type="ORF">SAMN02745753_01079</name>
</gene>
<dbReference type="Pfam" id="PF10387">
    <property type="entry name" value="DUF2442"/>
    <property type="match status" value="1"/>
</dbReference>
<dbReference type="InterPro" id="IPR018841">
    <property type="entry name" value="DUF2442"/>
</dbReference>
<organism evidence="1 2">
    <name type="scientific">Marinomonas polaris DSM 16579</name>
    <dbReference type="NCBI Taxonomy" id="1122206"/>
    <lineage>
        <taxon>Bacteria</taxon>
        <taxon>Pseudomonadati</taxon>
        <taxon>Pseudomonadota</taxon>
        <taxon>Gammaproteobacteria</taxon>
        <taxon>Oceanospirillales</taxon>
        <taxon>Oceanospirillaceae</taxon>
        <taxon>Marinomonas</taxon>
    </lineage>
</organism>
<evidence type="ECO:0008006" key="3">
    <source>
        <dbReference type="Google" id="ProtNLM"/>
    </source>
</evidence>
<sequence length="86" mass="9741">MKSSPLGKNTSVEVLGLTPNGLWLLTQGEEYFLSYKEFPWFENAPVKAVFNVEKQGESGFCWPDLDVDLSLDGIKHPEKYPLKAKH</sequence>
<evidence type="ECO:0000313" key="2">
    <source>
        <dbReference type="Proteomes" id="UP000184517"/>
    </source>
</evidence>
<name>A0A1M4XIA4_9GAMM</name>
<dbReference type="RefSeq" id="WP_048813848.1">
    <property type="nucleotide sequence ID" value="NZ_FQVF01000004.1"/>
</dbReference>
<dbReference type="STRING" id="1122206.SAMN02745753_01079"/>
<reference evidence="2" key="1">
    <citation type="submission" date="2016-11" db="EMBL/GenBank/DDBJ databases">
        <authorList>
            <person name="Varghese N."/>
            <person name="Submissions S."/>
        </authorList>
    </citation>
    <scope>NUCLEOTIDE SEQUENCE [LARGE SCALE GENOMIC DNA]</scope>
    <source>
        <strain evidence="2">DSM 16579</strain>
    </source>
</reference>